<dbReference type="PROSITE" id="PS50222">
    <property type="entry name" value="EF_HAND_2"/>
    <property type="match status" value="2"/>
</dbReference>
<evidence type="ECO:0000313" key="4">
    <source>
        <dbReference type="EMBL" id="SFU13475.1"/>
    </source>
</evidence>
<dbReference type="EMBL" id="FPBD01000009">
    <property type="protein sequence ID" value="SFU13475.1"/>
    <property type="molecule type" value="Genomic_DNA"/>
</dbReference>
<evidence type="ECO:0000256" key="2">
    <source>
        <dbReference type="ARBA" id="ARBA00022737"/>
    </source>
</evidence>
<reference evidence="5" key="1">
    <citation type="submission" date="2016-10" db="EMBL/GenBank/DDBJ databases">
        <authorList>
            <person name="Varghese N."/>
            <person name="Submissions S."/>
        </authorList>
    </citation>
    <scope>NUCLEOTIDE SEQUENCE [LARGE SCALE GENOMIC DNA]</scope>
    <source>
        <strain evidence="5">DSM 17465</strain>
    </source>
</reference>
<dbReference type="Pfam" id="PF13202">
    <property type="entry name" value="EF-hand_5"/>
    <property type="match status" value="2"/>
</dbReference>
<dbReference type="SUPFAM" id="SSF47473">
    <property type="entry name" value="EF-hand"/>
    <property type="match status" value="1"/>
</dbReference>
<organism evidence="4 5">
    <name type="scientific">Pseudovibrio denitrificans</name>
    <dbReference type="NCBI Taxonomy" id="258256"/>
    <lineage>
        <taxon>Bacteria</taxon>
        <taxon>Pseudomonadati</taxon>
        <taxon>Pseudomonadota</taxon>
        <taxon>Alphaproteobacteria</taxon>
        <taxon>Hyphomicrobiales</taxon>
        <taxon>Stappiaceae</taxon>
        <taxon>Pseudovibrio</taxon>
    </lineage>
</organism>
<dbReference type="Gene3D" id="1.10.238.10">
    <property type="entry name" value="EF-hand"/>
    <property type="match status" value="3"/>
</dbReference>
<gene>
    <name evidence="4" type="ORF">SAMN05444141_109262</name>
</gene>
<dbReference type="PANTHER" id="PTHR10827:SF98">
    <property type="entry name" value="45 KDA CALCIUM-BINDING PROTEIN"/>
    <property type="match status" value="1"/>
</dbReference>
<dbReference type="Pfam" id="PF13499">
    <property type="entry name" value="EF-hand_7"/>
    <property type="match status" value="1"/>
</dbReference>
<keyword evidence="1" id="KW-0479">Metal-binding</keyword>
<dbReference type="AlphaFoldDB" id="A0A1I7DPD2"/>
<dbReference type="RefSeq" id="WP_083417403.1">
    <property type="nucleotide sequence ID" value="NZ_FPBD01000009.1"/>
</dbReference>
<dbReference type="InterPro" id="IPR011992">
    <property type="entry name" value="EF-hand-dom_pair"/>
</dbReference>
<dbReference type="GO" id="GO:0005509">
    <property type="term" value="F:calcium ion binding"/>
    <property type="evidence" value="ECO:0007669"/>
    <property type="project" value="InterPro"/>
</dbReference>
<keyword evidence="2" id="KW-0677">Repeat</keyword>
<protein>
    <submittedName>
        <fullName evidence="4">Ca2+-binding protein, EF-hand superfamily</fullName>
    </submittedName>
</protein>
<dbReference type="PROSITE" id="PS00018">
    <property type="entry name" value="EF_HAND_1"/>
    <property type="match status" value="3"/>
</dbReference>
<dbReference type="PANTHER" id="PTHR10827">
    <property type="entry name" value="RETICULOCALBIN"/>
    <property type="match status" value="1"/>
</dbReference>
<feature type="domain" description="EF-hand" evidence="3">
    <location>
        <begin position="163"/>
        <end position="198"/>
    </location>
</feature>
<name>A0A1I7DPD2_9HYPH</name>
<dbReference type="Proteomes" id="UP000183371">
    <property type="component" value="Unassembled WGS sequence"/>
</dbReference>
<sequence length="277" mass="31245">MAKKTETIEVRMSPDLKLELSELSKQREQPMSQVIRQLIEQELSSAEAQVNPTGDMIMPVKLKSQLVKWGGSGAAVLALALMWNVGVQSTASADAGIRVTFAAMDQNEDGVISRKEFERFTSLDALELVDQELSKEEMKLLASEEMDPLPEACKADFEQFEAEERKALLDEFAEMDQDKNGSVDFGELRHLVKLQQRELFLELDQNVDGYLTKPELVDFQGTVDPAISADCAKALLEQEEAQADKQELRYVMAHFDENNDKKISLDEFLNNQNDSFF</sequence>
<evidence type="ECO:0000256" key="1">
    <source>
        <dbReference type="ARBA" id="ARBA00022723"/>
    </source>
</evidence>
<dbReference type="SMART" id="SM00054">
    <property type="entry name" value="EFh"/>
    <property type="match status" value="4"/>
</dbReference>
<evidence type="ECO:0000313" key="5">
    <source>
        <dbReference type="Proteomes" id="UP000183371"/>
    </source>
</evidence>
<accession>A0A1I7DPD2</accession>
<keyword evidence="5" id="KW-1185">Reference proteome</keyword>
<dbReference type="InterPro" id="IPR002048">
    <property type="entry name" value="EF_hand_dom"/>
</dbReference>
<evidence type="ECO:0000259" key="3">
    <source>
        <dbReference type="PROSITE" id="PS50222"/>
    </source>
</evidence>
<proteinExistence type="predicted"/>
<feature type="domain" description="EF-hand" evidence="3">
    <location>
        <begin position="92"/>
        <end position="127"/>
    </location>
</feature>
<dbReference type="GO" id="GO:0006355">
    <property type="term" value="P:regulation of DNA-templated transcription"/>
    <property type="evidence" value="ECO:0007669"/>
    <property type="project" value="InterPro"/>
</dbReference>
<dbReference type="InterPro" id="IPR018247">
    <property type="entry name" value="EF_Hand_1_Ca_BS"/>
</dbReference>